<comment type="catalytic activity">
    <reaction evidence="6">
        <text>a 6-O-methyl-2'-deoxyguanosine in DNA + L-cysteinyl-[protein] = S-methyl-L-cysteinyl-[protein] + a 2'-deoxyguanosine in DNA</text>
        <dbReference type="Rhea" id="RHEA:24000"/>
        <dbReference type="Rhea" id="RHEA-COMP:10131"/>
        <dbReference type="Rhea" id="RHEA-COMP:10132"/>
        <dbReference type="Rhea" id="RHEA-COMP:11367"/>
        <dbReference type="Rhea" id="RHEA-COMP:11368"/>
        <dbReference type="ChEBI" id="CHEBI:29950"/>
        <dbReference type="ChEBI" id="CHEBI:82612"/>
        <dbReference type="ChEBI" id="CHEBI:85445"/>
        <dbReference type="ChEBI" id="CHEBI:85448"/>
        <dbReference type="EC" id="2.1.1.63"/>
    </reaction>
</comment>
<dbReference type="AlphaFoldDB" id="A0A1F4XWY0"/>
<evidence type="ECO:0000256" key="5">
    <source>
        <dbReference type="ARBA" id="ARBA00023204"/>
    </source>
</evidence>
<reference evidence="8 9" key="1">
    <citation type="journal article" date="2016" name="Nat. Commun.">
        <title>Thousands of microbial genomes shed light on interconnected biogeochemical processes in an aquifer system.</title>
        <authorList>
            <person name="Anantharaman K."/>
            <person name="Brown C.T."/>
            <person name="Hug L.A."/>
            <person name="Sharon I."/>
            <person name="Castelle C.J."/>
            <person name="Probst A.J."/>
            <person name="Thomas B.C."/>
            <person name="Singh A."/>
            <person name="Wilkins M.J."/>
            <person name="Karaoz U."/>
            <person name="Brodie E.L."/>
            <person name="Williams K.H."/>
            <person name="Hubbard S.S."/>
            <person name="Banfield J.F."/>
        </authorList>
    </citation>
    <scope>NUCLEOTIDE SEQUENCE [LARGE SCALE GENOMIC DNA]</scope>
</reference>
<accession>A0A1F4XWY0</accession>
<dbReference type="Pfam" id="PF01035">
    <property type="entry name" value="DNA_binding_1"/>
    <property type="match status" value="1"/>
</dbReference>
<evidence type="ECO:0000256" key="1">
    <source>
        <dbReference type="ARBA" id="ARBA00001286"/>
    </source>
</evidence>
<protein>
    <submittedName>
        <fullName evidence="8">6-O-methylguanine DNA methyltransferase</fullName>
    </submittedName>
</protein>
<evidence type="ECO:0000256" key="3">
    <source>
        <dbReference type="ARBA" id="ARBA00022679"/>
    </source>
</evidence>
<evidence type="ECO:0000313" key="9">
    <source>
        <dbReference type="Proteomes" id="UP000178585"/>
    </source>
</evidence>
<dbReference type="CDD" id="cd06445">
    <property type="entry name" value="ATase"/>
    <property type="match status" value="1"/>
</dbReference>
<evidence type="ECO:0000256" key="6">
    <source>
        <dbReference type="ARBA" id="ARBA00049348"/>
    </source>
</evidence>
<keyword evidence="5" id="KW-0234">DNA repair</keyword>
<name>A0A1F4XWY0_9BACT</name>
<dbReference type="Gene3D" id="1.10.10.10">
    <property type="entry name" value="Winged helix-like DNA-binding domain superfamily/Winged helix DNA-binding domain"/>
    <property type="match status" value="1"/>
</dbReference>
<dbReference type="InterPro" id="IPR014048">
    <property type="entry name" value="MethylDNA_cys_MeTrfase_DNA-bd"/>
</dbReference>
<dbReference type="Proteomes" id="UP000178585">
    <property type="component" value="Unassembled WGS sequence"/>
</dbReference>
<keyword evidence="4" id="KW-0227">DNA damage</keyword>
<keyword evidence="2 8" id="KW-0489">Methyltransferase</keyword>
<gene>
    <name evidence="8" type="ORF">A2949_01855</name>
</gene>
<dbReference type="GO" id="GO:0003908">
    <property type="term" value="F:methylated-DNA-[protein]-cysteine S-methyltransferase activity"/>
    <property type="evidence" value="ECO:0007669"/>
    <property type="project" value="UniProtKB-EC"/>
</dbReference>
<keyword evidence="3 8" id="KW-0808">Transferase</keyword>
<dbReference type="PANTHER" id="PTHR10815">
    <property type="entry name" value="METHYLATED-DNA--PROTEIN-CYSTEINE METHYLTRANSFERASE"/>
    <property type="match status" value="1"/>
</dbReference>
<dbReference type="InterPro" id="IPR036217">
    <property type="entry name" value="MethylDNA_cys_MeTrfase_DNAb"/>
</dbReference>
<dbReference type="STRING" id="1797245.A2949_01855"/>
<dbReference type="SUPFAM" id="SSF46767">
    <property type="entry name" value="Methylated DNA-protein cysteine methyltransferase, C-terminal domain"/>
    <property type="match status" value="1"/>
</dbReference>
<comment type="caution">
    <text evidence="8">The sequence shown here is derived from an EMBL/GenBank/DDBJ whole genome shotgun (WGS) entry which is preliminary data.</text>
</comment>
<sequence length="90" mass="10136">MKNQKTIPFSKKVYAVVARIPRGRTMSYKQVAKKAGNSRAARAVGTLMSKNFDPKIPCHRVIRSDGKVGDYNRGGPSRKIELLLEEAYRK</sequence>
<dbReference type="GO" id="GO:0006281">
    <property type="term" value="P:DNA repair"/>
    <property type="evidence" value="ECO:0007669"/>
    <property type="project" value="UniProtKB-KW"/>
</dbReference>
<dbReference type="PANTHER" id="PTHR10815:SF13">
    <property type="entry name" value="METHYLATED-DNA--PROTEIN-CYSTEINE METHYLTRANSFERASE"/>
    <property type="match status" value="1"/>
</dbReference>
<dbReference type="InterPro" id="IPR036388">
    <property type="entry name" value="WH-like_DNA-bd_sf"/>
</dbReference>
<proteinExistence type="predicted"/>
<evidence type="ECO:0000256" key="2">
    <source>
        <dbReference type="ARBA" id="ARBA00022603"/>
    </source>
</evidence>
<evidence type="ECO:0000259" key="7">
    <source>
        <dbReference type="Pfam" id="PF01035"/>
    </source>
</evidence>
<dbReference type="InterPro" id="IPR001497">
    <property type="entry name" value="MethylDNA_cys_MeTrfase_AS"/>
</dbReference>
<dbReference type="PROSITE" id="PS00374">
    <property type="entry name" value="MGMT"/>
    <property type="match status" value="1"/>
</dbReference>
<evidence type="ECO:0000313" key="8">
    <source>
        <dbReference type="EMBL" id="OGC86036.1"/>
    </source>
</evidence>
<organism evidence="8 9">
    <name type="scientific">Candidatus Adlerbacteria bacterium RIFCSPLOWO2_01_FULL_54_21b</name>
    <dbReference type="NCBI Taxonomy" id="1797245"/>
    <lineage>
        <taxon>Bacteria</taxon>
        <taxon>Candidatus Adleribacteriota</taxon>
    </lineage>
</organism>
<comment type="catalytic activity">
    <reaction evidence="1">
        <text>a 4-O-methyl-thymidine in DNA + L-cysteinyl-[protein] = a thymidine in DNA + S-methyl-L-cysteinyl-[protein]</text>
        <dbReference type="Rhea" id="RHEA:53428"/>
        <dbReference type="Rhea" id="RHEA-COMP:10131"/>
        <dbReference type="Rhea" id="RHEA-COMP:10132"/>
        <dbReference type="Rhea" id="RHEA-COMP:13555"/>
        <dbReference type="Rhea" id="RHEA-COMP:13556"/>
        <dbReference type="ChEBI" id="CHEBI:29950"/>
        <dbReference type="ChEBI" id="CHEBI:82612"/>
        <dbReference type="ChEBI" id="CHEBI:137386"/>
        <dbReference type="ChEBI" id="CHEBI:137387"/>
        <dbReference type="EC" id="2.1.1.63"/>
    </reaction>
</comment>
<evidence type="ECO:0000256" key="4">
    <source>
        <dbReference type="ARBA" id="ARBA00022763"/>
    </source>
</evidence>
<dbReference type="GO" id="GO:0032259">
    <property type="term" value="P:methylation"/>
    <property type="evidence" value="ECO:0007669"/>
    <property type="project" value="UniProtKB-KW"/>
</dbReference>
<feature type="domain" description="Methylated-DNA-[protein]-cysteine S-methyltransferase DNA binding" evidence="7">
    <location>
        <begin position="8"/>
        <end position="87"/>
    </location>
</feature>
<dbReference type="EMBL" id="MEWZ01000033">
    <property type="protein sequence ID" value="OGC86036.1"/>
    <property type="molecule type" value="Genomic_DNA"/>
</dbReference>
<dbReference type="NCBIfam" id="TIGR00589">
    <property type="entry name" value="ogt"/>
    <property type="match status" value="1"/>
</dbReference>